<protein>
    <submittedName>
        <fullName evidence="3">UDP-N-acetylglucosamine 2-epimerase (Non-hydrolysing)</fullName>
    </submittedName>
</protein>
<evidence type="ECO:0000313" key="4">
    <source>
        <dbReference type="Proteomes" id="UP000295399"/>
    </source>
</evidence>
<evidence type="ECO:0000313" key="3">
    <source>
        <dbReference type="EMBL" id="TCP32984.1"/>
    </source>
</evidence>
<dbReference type="PANTHER" id="PTHR43174">
    <property type="entry name" value="UDP-N-ACETYLGLUCOSAMINE 2-EPIMERASE"/>
    <property type="match status" value="1"/>
</dbReference>
<keyword evidence="4" id="KW-1185">Reference proteome</keyword>
<dbReference type="AlphaFoldDB" id="A0A4R2PER9"/>
<organism evidence="3 4">
    <name type="scientific">Rhodothalassium salexigens DSM 2132</name>
    <dbReference type="NCBI Taxonomy" id="1188247"/>
    <lineage>
        <taxon>Bacteria</taxon>
        <taxon>Pseudomonadati</taxon>
        <taxon>Pseudomonadota</taxon>
        <taxon>Alphaproteobacteria</taxon>
        <taxon>Rhodothalassiales</taxon>
        <taxon>Rhodothalassiaceae</taxon>
        <taxon>Rhodothalassium</taxon>
    </lineage>
</organism>
<name>A0A4R2PER9_RHOSA</name>
<dbReference type="InterPro" id="IPR003331">
    <property type="entry name" value="UDP_GlcNAc_Epimerase_2_dom"/>
</dbReference>
<dbReference type="CDD" id="cd03786">
    <property type="entry name" value="GTB_UDP-GlcNAc_2-Epimerase"/>
    <property type="match status" value="1"/>
</dbReference>
<dbReference type="Proteomes" id="UP000295399">
    <property type="component" value="Unassembled WGS sequence"/>
</dbReference>
<comment type="caution">
    <text evidence="3">The sequence shown here is derived from an EMBL/GenBank/DDBJ whole genome shotgun (WGS) entry which is preliminary data.</text>
</comment>
<dbReference type="InterPro" id="IPR029767">
    <property type="entry name" value="WecB-like"/>
</dbReference>
<dbReference type="OrthoDB" id="9803238at2"/>
<dbReference type="NCBIfam" id="TIGR00236">
    <property type="entry name" value="wecB"/>
    <property type="match status" value="1"/>
</dbReference>
<dbReference type="RefSeq" id="WP_132708919.1">
    <property type="nucleotide sequence ID" value="NZ_JACIGF010000008.1"/>
</dbReference>
<gene>
    <name evidence="3" type="ORF">EV659_10883</name>
</gene>
<dbReference type="InParanoid" id="A0A4R2PER9"/>
<dbReference type="Gene3D" id="3.40.50.2000">
    <property type="entry name" value="Glycogen Phosphorylase B"/>
    <property type="match status" value="2"/>
</dbReference>
<dbReference type="GO" id="GO:0016853">
    <property type="term" value="F:isomerase activity"/>
    <property type="evidence" value="ECO:0007669"/>
    <property type="project" value="UniProtKB-KW"/>
</dbReference>
<keyword evidence="1" id="KW-0413">Isomerase</keyword>
<accession>A0A4R2PER9</accession>
<sequence>MTSNQPQPSPQTVHLICAARPNFMKIAPLYHALRATDWARPVLIHTGQHYDPNMSDRIFDDLGLPKPDHHLGIGSGGHGETTGRVMIEYEAIVLAHRPDWIVVVGDVNPTAACSMVGAKLHIPVAHLEAGLRSGDRTMPEEINRLVTDTIADVLWTPSPDGDANLRAEGVADARITRVGNIMLDSFELMRPTIDAAGVRTDMGLDDGGYGVVTLHRPSNVDSADSLAPLVEKLRAAADQVPLVFPVHPRTRARLDAFGLMARLADHDAITLIEPLSYIPFMNLVTGAALVITDSGGLQEETTYLGLPCLTVRPNTERPITLSEGTNKLVEPADIPAQVARALAGDWPTGRRPDLWDGHTASRVVADLARRSA</sequence>
<dbReference type="PANTHER" id="PTHR43174:SF1">
    <property type="entry name" value="UDP-N-ACETYLGLUCOSAMINE 2-EPIMERASE"/>
    <property type="match status" value="1"/>
</dbReference>
<proteinExistence type="inferred from homology"/>
<feature type="domain" description="UDP-N-acetylglucosamine 2-epimerase" evidence="2">
    <location>
        <begin position="32"/>
        <end position="366"/>
    </location>
</feature>
<comment type="similarity">
    <text evidence="1">Belongs to the UDP-N-acetylglucosamine 2-epimerase family.</text>
</comment>
<evidence type="ECO:0000259" key="2">
    <source>
        <dbReference type="Pfam" id="PF02350"/>
    </source>
</evidence>
<evidence type="ECO:0000256" key="1">
    <source>
        <dbReference type="RuleBase" id="RU003513"/>
    </source>
</evidence>
<dbReference type="EMBL" id="SLXO01000008">
    <property type="protein sequence ID" value="TCP32984.1"/>
    <property type="molecule type" value="Genomic_DNA"/>
</dbReference>
<dbReference type="SUPFAM" id="SSF53756">
    <property type="entry name" value="UDP-Glycosyltransferase/glycogen phosphorylase"/>
    <property type="match status" value="1"/>
</dbReference>
<reference evidence="3 4" key="1">
    <citation type="submission" date="2019-03" db="EMBL/GenBank/DDBJ databases">
        <title>Genomic Encyclopedia of Type Strains, Phase IV (KMG-IV): sequencing the most valuable type-strain genomes for metagenomic binning, comparative biology and taxonomic classification.</title>
        <authorList>
            <person name="Goeker M."/>
        </authorList>
    </citation>
    <scope>NUCLEOTIDE SEQUENCE [LARGE SCALE GENOMIC DNA]</scope>
    <source>
        <strain evidence="3 4">DSM 2132</strain>
    </source>
</reference>
<dbReference type="Pfam" id="PF02350">
    <property type="entry name" value="Epimerase_2"/>
    <property type="match status" value="1"/>
</dbReference>